<dbReference type="EMBL" id="FQYO01000007">
    <property type="protein sequence ID" value="SHJ24287.1"/>
    <property type="molecule type" value="Genomic_DNA"/>
</dbReference>
<keyword evidence="2" id="KW-1185">Reference proteome</keyword>
<dbReference type="AlphaFoldDB" id="A0A1M6HQ26"/>
<proteinExistence type="predicted"/>
<evidence type="ECO:0000313" key="2">
    <source>
        <dbReference type="Proteomes" id="UP000184292"/>
    </source>
</evidence>
<organism evidence="1 2">
    <name type="scientific">Wenxinia saemankumensis</name>
    <dbReference type="NCBI Taxonomy" id="1447782"/>
    <lineage>
        <taxon>Bacteria</taxon>
        <taxon>Pseudomonadati</taxon>
        <taxon>Pseudomonadota</taxon>
        <taxon>Alphaproteobacteria</taxon>
        <taxon>Rhodobacterales</taxon>
        <taxon>Roseobacteraceae</taxon>
        <taxon>Wenxinia</taxon>
    </lineage>
</organism>
<protein>
    <submittedName>
        <fullName evidence="1">Uncharacterized protein</fullName>
    </submittedName>
</protein>
<name>A0A1M6HQ26_9RHOB</name>
<dbReference type="Proteomes" id="UP000184292">
    <property type="component" value="Unassembled WGS sequence"/>
</dbReference>
<evidence type="ECO:0000313" key="1">
    <source>
        <dbReference type="EMBL" id="SHJ24287.1"/>
    </source>
</evidence>
<sequence length="117" mass="13386">MTFHKTFAPPGTRWIMSRRDLPAARDLARYEWMDGDKARHAVLSKRNRQVLDALRQGPVYCASPVRLSDKVLILKRDYGLDIETIRIDGDEEGRFGVYRLVSAVRLVRDATKKAEAA</sequence>
<dbReference type="STRING" id="1447782.SAMN05444417_3289"/>
<accession>A0A1M6HQ26</accession>
<gene>
    <name evidence="1" type="ORF">SAMN05444417_3289</name>
</gene>
<reference evidence="1 2" key="1">
    <citation type="submission" date="2016-11" db="EMBL/GenBank/DDBJ databases">
        <authorList>
            <person name="Jaros S."/>
            <person name="Januszkiewicz K."/>
            <person name="Wedrychowicz H."/>
        </authorList>
    </citation>
    <scope>NUCLEOTIDE SEQUENCE [LARGE SCALE GENOMIC DNA]</scope>
    <source>
        <strain evidence="1 2">DSM 100565</strain>
    </source>
</reference>